<dbReference type="GO" id="GO:0045493">
    <property type="term" value="P:xylan catabolic process"/>
    <property type="evidence" value="ECO:0007669"/>
    <property type="project" value="UniProtKB-KW"/>
</dbReference>
<proteinExistence type="predicted"/>
<feature type="non-terminal residue" evidence="5">
    <location>
        <position position="1"/>
    </location>
</feature>
<feature type="non-terminal residue" evidence="5">
    <location>
        <position position="80"/>
    </location>
</feature>
<keyword evidence="1 5" id="KW-0378">Hydrolase</keyword>
<feature type="domain" description="GH10" evidence="4">
    <location>
        <begin position="1"/>
        <end position="80"/>
    </location>
</feature>
<dbReference type="InterPro" id="IPR001000">
    <property type="entry name" value="GH10_dom"/>
</dbReference>
<dbReference type="InterPro" id="IPR017853">
    <property type="entry name" value="GH"/>
</dbReference>
<dbReference type="Gene3D" id="3.20.20.80">
    <property type="entry name" value="Glycosidases"/>
    <property type="match status" value="1"/>
</dbReference>
<keyword evidence="3" id="KW-0624">Polysaccharide degradation</keyword>
<sequence>YDWDVANEATVADRHDNAFRAWFHRVGPTEMVRQALTWAREANPHATLLVNDYNLGPAYEQLLGQVVLEGLCDGLGFQSH</sequence>
<keyword evidence="5" id="KW-0326">Glycosidase</keyword>
<dbReference type="EMBL" id="FJ919013">
    <property type="protein sequence ID" value="ACR24716.1"/>
    <property type="molecule type" value="Genomic_DNA"/>
</dbReference>
<keyword evidence="5" id="KW-0858">Xylan degradation</keyword>
<dbReference type="PROSITE" id="PS51760">
    <property type="entry name" value="GH10_2"/>
    <property type="match status" value="1"/>
</dbReference>
<accession>C4PD98</accession>
<name>C4PD98_9ZZZZ</name>
<evidence type="ECO:0000313" key="5">
    <source>
        <dbReference type="EMBL" id="ACR24716.1"/>
    </source>
</evidence>
<keyword evidence="2" id="KW-0119">Carbohydrate metabolism</keyword>
<reference evidence="5" key="1">
    <citation type="submission" date="2009-04" db="EMBL/GenBank/DDBJ databases">
        <authorList>
            <person name="Wang G.Z."/>
            <person name="Luo H.Y."/>
            <person name="Wang Y.R."/>
            <person name="Yang P.L."/>
            <person name="Meng K."/>
            <person name="Yao B."/>
        </authorList>
    </citation>
    <scope>NUCLEOTIDE SEQUENCE</scope>
</reference>
<evidence type="ECO:0000256" key="1">
    <source>
        <dbReference type="ARBA" id="ARBA00022801"/>
    </source>
</evidence>
<organism evidence="5">
    <name type="scientific">uncultured organism</name>
    <dbReference type="NCBI Taxonomy" id="155900"/>
    <lineage>
        <taxon>unclassified sequences</taxon>
        <taxon>environmental samples</taxon>
    </lineage>
</organism>
<evidence type="ECO:0000259" key="4">
    <source>
        <dbReference type="PROSITE" id="PS51760"/>
    </source>
</evidence>
<dbReference type="AlphaFoldDB" id="C4PD98"/>
<evidence type="ECO:0000256" key="3">
    <source>
        <dbReference type="ARBA" id="ARBA00023326"/>
    </source>
</evidence>
<protein>
    <submittedName>
        <fullName evidence="5">Putative glycosyl hydrolase family 10 xylanase</fullName>
    </submittedName>
</protein>
<dbReference type="SUPFAM" id="SSF51445">
    <property type="entry name" value="(Trans)glycosidases"/>
    <property type="match status" value="1"/>
</dbReference>
<reference evidence="5" key="2">
    <citation type="journal article" date="2012" name="PLoS ONE">
        <title>Phylogenetic diversity and environment-specific distributions of glycosyl hydrolase family 10 xylanases in geographically distant soils.</title>
        <authorList>
            <person name="Wang G."/>
            <person name="Meng K."/>
            <person name="Luo H."/>
            <person name="Wang Y."/>
            <person name="Huang H."/>
            <person name="Shi P."/>
            <person name="Yang P."/>
            <person name="Zhang Z."/>
            <person name="Yao B."/>
        </authorList>
    </citation>
    <scope>NUCLEOTIDE SEQUENCE</scope>
</reference>
<evidence type="ECO:0000256" key="2">
    <source>
        <dbReference type="ARBA" id="ARBA00023277"/>
    </source>
</evidence>
<dbReference type="Pfam" id="PF00331">
    <property type="entry name" value="Glyco_hydro_10"/>
    <property type="match status" value="1"/>
</dbReference>
<dbReference type="GO" id="GO:0004553">
    <property type="term" value="F:hydrolase activity, hydrolyzing O-glycosyl compounds"/>
    <property type="evidence" value="ECO:0007669"/>
    <property type="project" value="InterPro"/>
</dbReference>